<dbReference type="Proteomes" id="UP000799429">
    <property type="component" value="Unassembled WGS sequence"/>
</dbReference>
<reference evidence="10" key="1">
    <citation type="journal article" date="2020" name="Stud. Mycol.">
        <title>101 Dothideomycetes genomes: a test case for predicting lifestyles and emergence of pathogens.</title>
        <authorList>
            <person name="Haridas S."/>
            <person name="Albert R."/>
            <person name="Binder M."/>
            <person name="Bloem J."/>
            <person name="Labutti K."/>
            <person name="Salamov A."/>
            <person name="Andreopoulos B."/>
            <person name="Baker S."/>
            <person name="Barry K."/>
            <person name="Bills G."/>
            <person name="Bluhm B."/>
            <person name="Cannon C."/>
            <person name="Castanera R."/>
            <person name="Culley D."/>
            <person name="Daum C."/>
            <person name="Ezra D."/>
            <person name="Gonzalez J."/>
            <person name="Henrissat B."/>
            <person name="Kuo A."/>
            <person name="Liang C."/>
            <person name="Lipzen A."/>
            <person name="Lutzoni F."/>
            <person name="Magnuson J."/>
            <person name="Mondo S."/>
            <person name="Nolan M."/>
            <person name="Ohm R."/>
            <person name="Pangilinan J."/>
            <person name="Park H.-J."/>
            <person name="Ramirez L."/>
            <person name="Alfaro M."/>
            <person name="Sun H."/>
            <person name="Tritt A."/>
            <person name="Yoshinaga Y."/>
            <person name="Zwiers L.-H."/>
            <person name="Turgeon B."/>
            <person name="Goodwin S."/>
            <person name="Spatafora J."/>
            <person name="Crous P."/>
            <person name="Grigoriev I."/>
        </authorList>
    </citation>
    <scope>NUCLEOTIDE SEQUENCE</scope>
    <source>
        <strain evidence="10">CBS 101060</strain>
    </source>
</reference>
<keyword evidence="5 8" id="KW-1133">Transmembrane helix</keyword>
<gene>
    <name evidence="10" type="ORF">M501DRAFT_991555</name>
</gene>
<evidence type="ECO:0000256" key="8">
    <source>
        <dbReference type="SAM" id="Phobius"/>
    </source>
</evidence>
<dbReference type="EMBL" id="MU006094">
    <property type="protein sequence ID" value="KAF2839523.1"/>
    <property type="molecule type" value="Genomic_DNA"/>
</dbReference>
<dbReference type="OrthoDB" id="10021397at2759"/>
<feature type="transmembrane region" description="Helical" evidence="8">
    <location>
        <begin position="103"/>
        <end position="121"/>
    </location>
</feature>
<feature type="compositionally biased region" description="Low complexity" evidence="7">
    <location>
        <begin position="1"/>
        <end position="18"/>
    </location>
</feature>
<feature type="transmembrane region" description="Helical" evidence="8">
    <location>
        <begin position="190"/>
        <end position="210"/>
    </location>
</feature>
<evidence type="ECO:0000256" key="1">
    <source>
        <dbReference type="ARBA" id="ARBA00004141"/>
    </source>
</evidence>
<feature type="compositionally biased region" description="Pro residues" evidence="7">
    <location>
        <begin position="47"/>
        <end position="56"/>
    </location>
</feature>
<evidence type="ECO:0000256" key="5">
    <source>
        <dbReference type="ARBA" id="ARBA00022989"/>
    </source>
</evidence>
<dbReference type="PROSITE" id="PS50850">
    <property type="entry name" value="MFS"/>
    <property type="match status" value="1"/>
</dbReference>
<evidence type="ECO:0000256" key="3">
    <source>
        <dbReference type="ARBA" id="ARBA00022448"/>
    </source>
</evidence>
<evidence type="ECO:0000313" key="10">
    <source>
        <dbReference type="EMBL" id="KAF2839523.1"/>
    </source>
</evidence>
<feature type="transmembrane region" description="Helical" evidence="8">
    <location>
        <begin position="374"/>
        <end position="391"/>
    </location>
</feature>
<dbReference type="PANTHER" id="PTHR23501:SF12">
    <property type="entry name" value="MAJOR FACILITATOR SUPERFAMILY (MFS) PROFILE DOMAIN-CONTAINING PROTEIN-RELATED"/>
    <property type="match status" value="1"/>
</dbReference>
<feature type="transmembrane region" description="Helical" evidence="8">
    <location>
        <begin position="63"/>
        <end position="81"/>
    </location>
</feature>
<dbReference type="SUPFAM" id="SSF103473">
    <property type="entry name" value="MFS general substrate transporter"/>
    <property type="match status" value="1"/>
</dbReference>
<evidence type="ECO:0000256" key="7">
    <source>
        <dbReference type="SAM" id="MobiDB-lite"/>
    </source>
</evidence>
<dbReference type="Gene3D" id="1.20.1250.20">
    <property type="entry name" value="MFS general substrate transporter like domains"/>
    <property type="match status" value="2"/>
</dbReference>
<feature type="domain" description="Major facilitator superfamily (MFS) profile" evidence="9">
    <location>
        <begin position="68"/>
        <end position="564"/>
    </location>
</feature>
<keyword evidence="3" id="KW-0813">Transport</keyword>
<feature type="transmembrane region" description="Helical" evidence="8">
    <location>
        <begin position="541"/>
        <end position="559"/>
    </location>
</feature>
<feature type="transmembrane region" description="Helical" evidence="8">
    <location>
        <begin position="334"/>
        <end position="354"/>
    </location>
</feature>
<feature type="transmembrane region" description="Helical" evidence="8">
    <location>
        <begin position="462"/>
        <end position="485"/>
    </location>
</feature>
<comment type="subcellular location">
    <subcellularLocation>
        <location evidence="1">Membrane</location>
        <topology evidence="1">Multi-pass membrane protein</topology>
    </subcellularLocation>
</comment>
<dbReference type="PANTHER" id="PTHR23501">
    <property type="entry name" value="MAJOR FACILITATOR SUPERFAMILY"/>
    <property type="match status" value="1"/>
</dbReference>
<comment type="similarity">
    <text evidence="2">Belongs to the major facilitator superfamily. TCR/Tet family.</text>
</comment>
<keyword evidence="4 8" id="KW-0812">Transmembrane</keyword>
<feature type="transmembrane region" description="Helical" evidence="8">
    <location>
        <begin position="428"/>
        <end position="450"/>
    </location>
</feature>
<dbReference type="GO" id="GO:0005886">
    <property type="term" value="C:plasma membrane"/>
    <property type="evidence" value="ECO:0007669"/>
    <property type="project" value="TreeGrafter"/>
</dbReference>
<feature type="region of interest" description="Disordered" evidence="7">
    <location>
        <begin position="1"/>
        <end position="57"/>
    </location>
</feature>
<organism evidence="10 11">
    <name type="scientific">Patellaria atrata CBS 101060</name>
    <dbReference type="NCBI Taxonomy" id="1346257"/>
    <lineage>
        <taxon>Eukaryota</taxon>
        <taxon>Fungi</taxon>
        <taxon>Dikarya</taxon>
        <taxon>Ascomycota</taxon>
        <taxon>Pezizomycotina</taxon>
        <taxon>Dothideomycetes</taxon>
        <taxon>Dothideomycetes incertae sedis</taxon>
        <taxon>Patellariales</taxon>
        <taxon>Patellariaceae</taxon>
        <taxon>Patellaria</taxon>
    </lineage>
</organism>
<evidence type="ECO:0000256" key="6">
    <source>
        <dbReference type="ARBA" id="ARBA00023136"/>
    </source>
</evidence>
<dbReference type="InterPro" id="IPR020846">
    <property type="entry name" value="MFS_dom"/>
</dbReference>
<comment type="caution">
    <text evidence="10">The sequence shown here is derived from an EMBL/GenBank/DDBJ whole genome shotgun (WGS) entry which is preliminary data.</text>
</comment>
<evidence type="ECO:0000313" key="11">
    <source>
        <dbReference type="Proteomes" id="UP000799429"/>
    </source>
</evidence>
<feature type="transmembrane region" description="Helical" evidence="8">
    <location>
        <begin position="398"/>
        <end position="416"/>
    </location>
</feature>
<dbReference type="Pfam" id="PF07690">
    <property type="entry name" value="MFS_1"/>
    <property type="match status" value="2"/>
</dbReference>
<proteinExistence type="inferred from homology"/>
<feature type="transmembrane region" description="Helical" evidence="8">
    <location>
        <begin position="222"/>
        <end position="242"/>
    </location>
</feature>
<name>A0A9P4SDB4_9PEZI</name>
<dbReference type="InterPro" id="IPR036259">
    <property type="entry name" value="MFS_trans_sf"/>
</dbReference>
<feature type="transmembrane region" description="Helical" evidence="8">
    <location>
        <begin position="262"/>
        <end position="282"/>
    </location>
</feature>
<sequence length="572" mass="61230">MAEPLTRSTSTSHTSLISLEKEQTKQNHHIISSPPSLKDPEKASPTPQDPPQPTPSQRPYTPLHWFLVLLAVYASAFLYGLDNTIVADVQAAVLETYASVEKLGWLGIGFPLGSIATILSLGKAFSMFDIKALFVGSVVMFSAGSALCGGAPTMEALIVGRVWAGAGGAGMYLGALNIISYNTTEFERALYVGILGLTWGVGCILGPVIGGSFADSSATWRWAFYINLIIFGVIGPIMVFLIKPLNPRPDLPTGQKLKHMDWVGVVLNAALYACFVLVFTFGGAQWTWDDHRTIITFVFFGVTIILFSIQQYLPLFTTISDRLFPGDFLKSRSMVLLYIVTSAANGGLFIPIYYIPLYFQFVHNDSAIDAAVRLLPFICLNITGTMANGLLMPRYGYYAPWYLLSSIFILVGGSLMYVSDAATSNGAIYGYTILIGFGTGIVQQAAYSIAPAKVGMQRIGDAIGFINQAQIGSIVIGLTITSTVFQNIGYKHLSSALAGQGFSGEEIHAALAGAKSAIFEGASEETKARAVDAIVKAIADGYILVIAAGALMMVCSLLLKKEKLFMAAAAGA</sequence>
<accession>A0A9P4SDB4</accession>
<keyword evidence="6 8" id="KW-0472">Membrane</keyword>
<feature type="transmembrane region" description="Helical" evidence="8">
    <location>
        <begin position="158"/>
        <end position="178"/>
    </location>
</feature>
<keyword evidence="11" id="KW-1185">Reference proteome</keyword>
<evidence type="ECO:0000259" key="9">
    <source>
        <dbReference type="PROSITE" id="PS50850"/>
    </source>
</evidence>
<feature type="transmembrane region" description="Helical" evidence="8">
    <location>
        <begin position="294"/>
        <end position="313"/>
    </location>
</feature>
<protein>
    <submittedName>
        <fullName evidence="10">MFS multidrug transporter-like protein</fullName>
    </submittedName>
</protein>
<feature type="transmembrane region" description="Helical" evidence="8">
    <location>
        <begin position="133"/>
        <end position="152"/>
    </location>
</feature>
<dbReference type="GO" id="GO:0022857">
    <property type="term" value="F:transmembrane transporter activity"/>
    <property type="evidence" value="ECO:0007669"/>
    <property type="project" value="InterPro"/>
</dbReference>
<evidence type="ECO:0000256" key="4">
    <source>
        <dbReference type="ARBA" id="ARBA00022692"/>
    </source>
</evidence>
<dbReference type="AlphaFoldDB" id="A0A9P4SDB4"/>
<dbReference type="InterPro" id="IPR011701">
    <property type="entry name" value="MFS"/>
</dbReference>
<evidence type="ECO:0000256" key="2">
    <source>
        <dbReference type="ARBA" id="ARBA00007520"/>
    </source>
</evidence>